<organism evidence="6 7">
    <name type="scientific">Acanthamoeba castellanii (strain ATCC 30010 / Neff)</name>
    <dbReference type="NCBI Taxonomy" id="1257118"/>
    <lineage>
        <taxon>Eukaryota</taxon>
        <taxon>Amoebozoa</taxon>
        <taxon>Discosea</taxon>
        <taxon>Longamoebia</taxon>
        <taxon>Centramoebida</taxon>
        <taxon>Acanthamoebidae</taxon>
        <taxon>Acanthamoeba</taxon>
    </lineage>
</organism>
<evidence type="ECO:0000256" key="2">
    <source>
        <dbReference type="ARBA" id="ARBA00022707"/>
    </source>
</evidence>
<dbReference type="PANTHER" id="PTHR23055:SF178">
    <property type="entry name" value="NEUROCALCIN HOMOLOG"/>
    <property type="match status" value="1"/>
</dbReference>
<evidence type="ECO:0000256" key="3">
    <source>
        <dbReference type="ARBA" id="ARBA00022737"/>
    </source>
</evidence>
<keyword evidence="4" id="KW-0449">Lipoprotein</keyword>
<dbReference type="InterPro" id="IPR011992">
    <property type="entry name" value="EF-hand-dom_pair"/>
</dbReference>
<feature type="compositionally biased region" description="Low complexity" evidence="5">
    <location>
        <begin position="191"/>
        <end position="239"/>
    </location>
</feature>
<dbReference type="KEGG" id="acan:ACA1_014620"/>
<accession>L8HI55</accession>
<evidence type="ECO:0000256" key="5">
    <source>
        <dbReference type="SAM" id="MobiDB-lite"/>
    </source>
</evidence>
<feature type="compositionally biased region" description="Basic and acidic residues" evidence="5">
    <location>
        <begin position="281"/>
        <end position="307"/>
    </location>
</feature>
<evidence type="ECO:0000256" key="1">
    <source>
        <dbReference type="ARBA" id="ARBA00006049"/>
    </source>
</evidence>
<feature type="non-terminal residue" evidence="6">
    <location>
        <position position="1"/>
    </location>
</feature>
<feature type="region of interest" description="Disordered" evidence="5">
    <location>
        <begin position="177"/>
        <end position="367"/>
    </location>
</feature>
<gene>
    <name evidence="6" type="ORF">ACA1_014620</name>
</gene>
<dbReference type="GeneID" id="14925408"/>
<keyword evidence="7" id="KW-1185">Reference proteome</keyword>
<dbReference type="Proteomes" id="UP000011083">
    <property type="component" value="Unassembled WGS sequence"/>
</dbReference>
<protein>
    <recommendedName>
        <fullName evidence="8">EF hand domain containing protein</fullName>
    </recommendedName>
</protein>
<dbReference type="SUPFAM" id="SSF47473">
    <property type="entry name" value="EF-hand"/>
    <property type="match status" value="1"/>
</dbReference>
<evidence type="ECO:0000313" key="7">
    <source>
        <dbReference type="Proteomes" id="UP000011083"/>
    </source>
</evidence>
<dbReference type="EMBL" id="KB007828">
    <property type="protein sequence ID" value="ELR24378.1"/>
    <property type="molecule type" value="Genomic_DNA"/>
</dbReference>
<feature type="compositionally biased region" description="Basic and acidic residues" evidence="5">
    <location>
        <begin position="344"/>
        <end position="356"/>
    </location>
</feature>
<dbReference type="VEuPathDB" id="AmoebaDB:ACA1_014620"/>
<evidence type="ECO:0000313" key="6">
    <source>
        <dbReference type="EMBL" id="ELR24378.1"/>
    </source>
</evidence>
<dbReference type="GO" id="GO:0005509">
    <property type="term" value="F:calcium ion binding"/>
    <property type="evidence" value="ECO:0007669"/>
    <property type="project" value="InterPro"/>
</dbReference>
<sequence length="401" mass="42389">MYAELVGPPYSLEGREGMRKGQFQQLMHQIKVPMPRTGPFSSTMNDRLFHMFDKRKSARVSLEDLLHGLHVLSGDSKKDKLALAFKAFDMGNRGVVTLGDMAAAIKDITNILYVGQKIPTPERVKVFATGVMAQYNDDKEEEAAYVLSAEQFVASAMDSAQIANLFSLGSISADDAKSAAADAEDHEGNAAEEPAPAPSKRAAPTEAAKPKPTAPAGNAAAADVGMRGMGRAAPAAGRGMPPPAGRGGMAGRGAQLQQPPHGPRAAGGPHHDSEAAVPHARAADAGEVRMRRRSSGEKDSREKRKSGSSEGGKPTGPAAAPAAASISPRGPKPSQAPPTTSEKAPARKESAGRTEPGEGTETMEEMNARLVAHIRALQSELRKYMDFDKDNKQEVEQLNSQ</sequence>
<dbReference type="PANTHER" id="PTHR23055">
    <property type="entry name" value="CALCIUM BINDING PROTEINS"/>
    <property type="match status" value="1"/>
</dbReference>
<comment type="similarity">
    <text evidence="1">Belongs to the recoverin family.</text>
</comment>
<dbReference type="Gene3D" id="1.10.238.10">
    <property type="entry name" value="EF-hand"/>
    <property type="match status" value="1"/>
</dbReference>
<evidence type="ECO:0008006" key="8">
    <source>
        <dbReference type="Google" id="ProtNLM"/>
    </source>
</evidence>
<keyword evidence="2" id="KW-0519">Myristate</keyword>
<dbReference type="AlphaFoldDB" id="L8HI55"/>
<reference evidence="6 7" key="1">
    <citation type="journal article" date="2013" name="Genome Biol.">
        <title>Genome of Acanthamoeba castellanii highlights extensive lateral gene transfer and early evolution of tyrosine kinase signaling.</title>
        <authorList>
            <person name="Clarke M."/>
            <person name="Lohan A.J."/>
            <person name="Liu B."/>
            <person name="Lagkouvardos I."/>
            <person name="Roy S."/>
            <person name="Zafar N."/>
            <person name="Bertelli C."/>
            <person name="Schilde C."/>
            <person name="Kianianmomeni A."/>
            <person name="Burglin T.R."/>
            <person name="Frech C."/>
            <person name="Turcotte B."/>
            <person name="Kopec K.O."/>
            <person name="Synnott J.M."/>
            <person name="Choo C."/>
            <person name="Paponov I."/>
            <person name="Finkler A."/>
            <person name="Soon Heng Tan C."/>
            <person name="Hutchins A.P."/>
            <person name="Weinmeier T."/>
            <person name="Rattei T."/>
            <person name="Chu J.S."/>
            <person name="Gimenez G."/>
            <person name="Irimia M."/>
            <person name="Rigden D.J."/>
            <person name="Fitzpatrick D.A."/>
            <person name="Lorenzo-Morales J."/>
            <person name="Bateman A."/>
            <person name="Chiu C.H."/>
            <person name="Tang P."/>
            <person name="Hegemann P."/>
            <person name="Fromm H."/>
            <person name="Raoult D."/>
            <person name="Greub G."/>
            <person name="Miranda-Saavedra D."/>
            <person name="Chen N."/>
            <person name="Nash P."/>
            <person name="Ginger M.L."/>
            <person name="Horn M."/>
            <person name="Schaap P."/>
            <person name="Caler L."/>
            <person name="Loftus B."/>
        </authorList>
    </citation>
    <scope>NUCLEOTIDE SEQUENCE [LARGE SCALE GENOMIC DNA]</scope>
    <source>
        <strain evidence="6 7">Neff</strain>
    </source>
</reference>
<proteinExistence type="inferred from homology"/>
<keyword evidence="3" id="KW-0677">Repeat</keyword>
<dbReference type="STRING" id="1257118.L8HI55"/>
<evidence type="ECO:0000256" key="4">
    <source>
        <dbReference type="ARBA" id="ARBA00023288"/>
    </source>
</evidence>
<name>L8HI55_ACACF</name>
<dbReference type="RefSeq" id="XP_004354075.1">
    <property type="nucleotide sequence ID" value="XM_004354023.1"/>
</dbReference>
<dbReference type="InterPro" id="IPR028846">
    <property type="entry name" value="Recoverin"/>
</dbReference>